<keyword evidence="8" id="KW-0472">Membrane</keyword>
<keyword evidence="6" id="KW-0539">Nucleus</keyword>
<keyword evidence="4" id="KW-0175">Coiled coil</keyword>
<feature type="compositionally biased region" description="Low complexity" evidence="7">
    <location>
        <begin position="1276"/>
        <end position="1289"/>
    </location>
</feature>
<comment type="subcellular location">
    <subcellularLocation>
        <location evidence="1">Nucleus</location>
    </subcellularLocation>
</comment>
<feature type="compositionally biased region" description="Basic and acidic residues" evidence="7">
    <location>
        <begin position="1225"/>
        <end position="1248"/>
    </location>
</feature>
<feature type="region of interest" description="Disordered" evidence="7">
    <location>
        <begin position="1452"/>
        <end position="1475"/>
    </location>
</feature>
<feature type="region of interest" description="Disordered" evidence="7">
    <location>
        <begin position="145"/>
        <end position="313"/>
    </location>
</feature>
<feature type="compositionally biased region" description="Polar residues" evidence="7">
    <location>
        <begin position="1636"/>
        <end position="1686"/>
    </location>
</feature>
<dbReference type="CDD" id="cd21543">
    <property type="entry name" value="SPOC_SHARP"/>
    <property type="match status" value="1"/>
</dbReference>
<feature type="region of interest" description="Disordered" evidence="7">
    <location>
        <begin position="1276"/>
        <end position="1298"/>
    </location>
</feature>
<evidence type="ECO:0000256" key="3">
    <source>
        <dbReference type="ARBA" id="ARBA00023015"/>
    </source>
</evidence>
<feature type="domain" description="SPOC" evidence="9">
    <location>
        <begin position="2166"/>
        <end position="2335"/>
    </location>
</feature>
<name>A0A1I7XPA4_HETBA</name>
<feature type="compositionally biased region" description="Basic and acidic residues" evidence="7">
    <location>
        <begin position="186"/>
        <end position="197"/>
    </location>
</feature>
<feature type="compositionally biased region" description="Polar residues" evidence="7">
    <location>
        <begin position="847"/>
        <end position="863"/>
    </location>
</feature>
<dbReference type="WBParaSite" id="Hba_19571">
    <property type="protein sequence ID" value="Hba_19571"/>
    <property type="gene ID" value="Hba_19571"/>
</dbReference>
<dbReference type="Gene3D" id="2.40.290.10">
    <property type="match status" value="1"/>
</dbReference>
<feature type="compositionally biased region" description="Pro residues" evidence="7">
    <location>
        <begin position="263"/>
        <end position="291"/>
    </location>
</feature>
<feature type="region of interest" description="Disordered" evidence="7">
    <location>
        <begin position="586"/>
        <end position="606"/>
    </location>
</feature>
<reference evidence="11" key="1">
    <citation type="submission" date="2016-11" db="UniProtKB">
        <authorList>
            <consortium name="WormBaseParasite"/>
        </authorList>
    </citation>
    <scope>IDENTIFICATION</scope>
</reference>
<feature type="compositionally biased region" description="Low complexity" evidence="7">
    <location>
        <begin position="662"/>
        <end position="681"/>
    </location>
</feature>
<feature type="region of interest" description="Disordered" evidence="7">
    <location>
        <begin position="1834"/>
        <end position="1861"/>
    </location>
</feature>
<feature type="compositionally biased region" description="Polar residues" evidence="7">
    <location>
        <begin position="1315"/>
        <end position="1326"/>
    </location>
</feature>
<organism evidence="10 11">
    <name type="scientific">Heterorhabditis bacteriophora</name>
    <name type="common">Entomopathogenic nematode worm</name>
    <dbReference type="NCBI Taxonomy" id="37862"/>
    <lineage>
        <taxon>Eukaryota</taxon>
        <taxon>Metazoa</taxon>
        <taxon>Ecdysozoa</taxon>
        <taxon>Nematoda</taxon>
        <taxon>Chromadorea</taxon>
        <taxon>Rhabditida</taxon>
        <taxon>Rhabditina</taxon>
        <taxon>Rhabditomorpha</taxon>
        <taxon>Strongyloidea</taxon>
        <taxon>Heterorhabditidae</taxon>
        <taxon>Heterorhabditis</taxon>
    </lineage>
</organism>
<proteinExistence type="predicted"/>
<evidence type="ECO:0000256" key="5">
    <source>
        <dbReference type="ARBA" id="ARBA00023163"/>
    </source>
</evidence>
<evidence type="ECO:0000256" key="6">
    <source>
        <dbReference type="ARBA" id="ARBA00023242"/>
    </source>
</evidence>
<feature type="transmembrane region" description="Helical" evidence="8">
    <location>
        <begin position="12"/>
        <end position="28"/>
    </location>
</feature>
<feature type="compositionally biased region" description="Pro residues" evidence="7">
    <location>
        <begin position="755"/>
        <end position="764"/>
    </location>
</feature>
<keyword evidence="8" id="KW-0812">Transmembrane</keyword>
<evidence type="ECO:0000256" key="8">
    <source>
        <dbReference type="SAM" id="Phobius"/>
    </source>
</evidence>
<feature type="compositionally biased region" description="Basic and acidic residues" evidence="7">
    <location>
        <begin position="1562"/>
        <end position="1572"/>
    </location>
</feature>
<keyword evidence="3" id="KW-0805">Transcription regulation</keyword>
<keyword evidence="2" id="KW-0694">RNA-binding</keyword>
<dbReference type="SUPFAM" id="SSF100939">
    <property type="entry name" value="SPOC domain-like"/>
    <property type="match status" value="1"/>
</dbReference>
<evidence type="ECO:0000256" key="4">
    <source>
        <dbReference type="ARBA" id="ARBA00023054"/>
    </source>
</evidence>
<dbReference type="PROSITE" id="PS50917">
    <property type="entry name" value="SPOC"/>
    <property type="match status" value="1"/>
</dbReference>
<feature type="compositionally biased region" description="Low complexity" evidence="7">
    <location>
        <begin position="1903"/>
        <end position="1930"/>
    </location>
</feature>
<feature type="compositionally biased region" description="Polar residues" evidence="7">
    <location>
        <begin position="815"/>
        <end position="828"/>
    </location>
</feature>
<evidence type="ECO:0000256" key="7">
    <source>
        <dbReference type="SAM" id="MobiDB-lite"/>
    </source>
</evidence>
<dbReference type="FunFam" id="2.40.290.10:FF:000002">
    <property type="entry name" value="Spen family transcriptional repressor"/>
    <property type="match status" value="1"/>
</dbReference>
<feature type="compositionally biased region" description="Polar residues" evidence="7">
    <location>
        <begin position="1845"/>
        <end position="1859"/>
    </location>
</feature>
<dbReference type="InterPro" id="IPR010912">
    <property type="entry name" value="SPOC_met"/>
</dbReference>
<feature type="compositionally biased region" description="Acidic residues" evidence="7">
    <location>
        <begin position="1046"/>
        <end position="1055"/>
    </location>
</feature>
<feature type="compositionally biased region" description="Basic and acidic residues" evidence="7">
    <location>
        <begin position="829"/>
        <end position="840"/>
    </location>
</feature>
<protein>
    <submittedName>
        <fullName evidence="11">SPOC domain-containing protein</fullName>
    </submittedName>
</protein>
<feature type="compositionally biased region" description="Polar residues" evidence="7">
    <location>
        <begin position="480"/>
        <end position="490"/>
    </location>
</feature>
<keyword evidence="10" id="KW-1185">Reference proteome</keyword>
<feature type="region of interest" description="Disordered" evidence="7">
    <location>
        <begin position="444"/>
        <end position="537"/>
    </location>
</feature>
<dbReference type="GO" id="GO:0005634">
    <property type="term" value="C:nucleus"/>
    <property type="evidence" value="ECO:0007669"/>
    <property type="project" value="UniProtKB-SubCell"/>
</dbReference>
<accession>A0A1I7XPA4</accession>
<feature type="compositionally biased region" description="Polar residues" evidence="7">
    <location>
        <begin position="1745"/>
        <end position="1755"/>
    </location>
</feature>
<feature type="region of interest" description="Disordered" evidence="7">
    <location>
        <begin position="659"/>
        <end position="712"/>
    </location>
</feature>
<feature type="compositionally biased region" description="Basic and acidic residues" evidence="7">
    <location>
        <begin position="895"/>
        <end position="906"/>
    </location>
</feature>
<feature type="compositionally biased region" description="Basic and acidic residues" evidence="7">
    <location>
        <begin position="1192"/>
        <end position="1218"/>
    </location>
</feature>
<dbReference type="GO" id="GO:0003723">
    <property type="term" value="F:RNA binding"/>
    <property type="evidence" value="ECO:0007669"/>
    <property type="project" value="UniProtKB-KW"/>
</dbReference>
<feature type="compositionally biased region" description="Low complexity" evidence="7">
    <location>
        <begin position="786"/>
        <end position="803"/>
    </location>
</feature>
<evidence type="ECO:0000256" key="2">
    <source>
        <dbReference type="ARBA" id="ARBA00022884"/>
    </source>
</evidence>
<feature type="compositionally biased region" description="Basic and acidic residues" evidence="7">
    <location>
        <begin position="450"/>
        <end position="462"/>
    </location>
</feature>
<dbReference type="InterPro" id="IPR012921">
    <property type="entry name" value="SPOC_C"/>
</dbReference>
<feature type="region of interest" description="Disordered" evidence="7">
    <location>
        <begin position="1542"/>
        <end position="1575"/>
    </location>
</feature>
<evidence type="ECO:0000259" key="9">
    <source>
        <dbReference type="PROSITE" id="PS50917"/>
    </source>
</evidence>
<feature type="compositionally biased region" description="Basic and acidic residues" evidence="7">
    <location>
        <begin position="1001"/>
        <end position="1022"/>
    </location>
</feature>
<feature type="compositionally biased region" description="Polar residues" evidence="7">
    <location>
        <begin position="299"/>
        <end position="311"/>
    </location>
</feature>
<feature type="region of interest" description="Disordered" evidence="7">
    <location>
        <begin position="1903"/>
        <end position="1948"/>
    </location>
</feature>
<feature type="compositionally biased region" description="Basic and acidic residues" evidence="7">
    <location>
        <begin position="217"/>
        <end position="262"/>
    </location>
</feature>
<feature type="compositionally biased region" description="Polar residues" evidence="7">
    <location>
        <begin position="169"/>
        <end position="180"/>
    </location>
</feature>
<feature type="compositionally biased region" description="Basic residues" evidence="7">
    <location>
        <begin position="1091"/>
        <end position="1104"/>
    </location>
</feature>
<feature type="region of interest" description="Disordered" evidence="7">
    <location>
        <begin position="1132"/>
        <end position="1248"/>
    </location>
</feature>
<feature type="compositionally biased region" description="Basic and acidic residues" evidence="7">
    <location>
        <begin position="913"/>
        <end position="953"/>
    </location>
</feature>
<dbReference type="Pfam" id="PF07744">
    <property type="entry name" value="SPOC"/>
    <property type="match status" value="1"/>
</dbReference>
<dbReference type="InterPro" id="IPR016194">
    <property type="entry name" value="SPOC-like_C_dom_sf"/>
</dbReference>
<feature type="region of interest" description="Disordered" evidence="7">
    <location>
        <begin position="1315"/>
        <end position="1377"/>
    </location>
</feature>
<feature type="compositionally biased region" description="Basic residues" evidence="7">
    <location>
        <begin position="954"/>
        <end position="970"/>
    </location>
</feature>
<evidence type="ECO:0000313" key="11">
    <source>
        <dbReference type="WBParaSite" id="Hba_19571"/>
    </source>
</evidence>
<keyword evidence="5" id="KW-0804">Transcription</keyword>
<evidence type="ECO:0000313" key="10">
    <source>
        <dbReference type="Proteomes" id="UP000095283"/>
    </source>
</evidence>
<feature type="region of interest" description="Disordered" evidence="7">
    <location>
        <begin position="736"/>
        <end position="1104"/>
    </location>
</feature>
<feature type="compositionally biased region" description="Low complexity" evidence="7">
    <location>
        <begin position="498"/>
        <end position="526"/>
    </location>
</feature>
<evidence type="ECO:0000256" key="1">
    <source>
        <dbReference type="ARBA" id="ARBA00004123"/>
    </source>
</evidence>
<feature type="region of interest" description="Disordered" evidence="7">
    <location>
        <begin position="1627"/>
        <end position="1687"/>
    </location>
</feature>
<feature type="compositionally biased region" description="Acidic residues" evidence="7">
    <location>
        <begin position="1548"/>
        <end position="1560"/>
    </location>
</feature>
<feature type="region of interest" description="Disordered" evidence="7">
    <location>
        <begin position="1743"/>
        <end position="1762"/>
    </location>
</feature>
<feature type="compositionally biased region" description="Low complexity" evidence="7">
    <location>
        <begin position="148"/>
        <end position="168"/>
    </location>
</feature>
<keyword evidence="8" id="KW-1133">Transmembrane helix</keyword>
<dbReference type="Proteomes" id="UP000095283">
    <property type="component" value="Unplaced"/>
</dbReference>
<sequence length="2340" mass="258496">MPIHRTGLSGELLAYLYLIFIEIYYYYFNNITNVFKVESGEARVPADFCSDRLHDHFIDRKHGGNPVLSTADESHACLLAPPPDPPITVMTTIEIHGDHHLIREDVSGHDHEIDHVKDHGIENRQSMIMKNLLQGGRKGKIAKLGYASSDSSSSSSGGSTPTRLRSGSNESRVSSPLSYSQRKERRRDERRDRDRNSNGKFRCSQSGRRSPFGTPKWSDRRSSRHSPVVDERVPHPLAEDRTAPTPDDRKSGDSGFYEDARPPLDPPPAPPPMESLPSVPSPPPADPPPMTQPHLELARSSQCHNPAQTSLGPVFVSPPSTSRQDAIVHQELPMVSNEHHYVINNIVSISLQAAVQSHRHLSMSIPGTSSAVTQKRCSVDGSQTQTRQNLQTCRSRVFKWPWGNGDVARTPVIFPEICNVRLLDPRPRSDLSCRPPILKFSPPPFALFDSTERPRPVDEWRKRSSSSTVSVDGNRRSCGGTPQRQHSSTAFIEEQRSSVRSQSSSRPVVSRSSSSGAESDPQLSPEAPLPPAPPSALDLLCEPDATPSLTDSWSGVRYRLADIGSKLTDVKSSLLEAHKGVDEIQEREPRQPIATQRTDSFEEKLRSISRKKKSSFDEFTLNITQERIQAVKASVPDGSAPLSGLSSCGFTRNVTAPRPALSITIPQPSSASQSTASTPASVKIESPSSARKPSVSLASRPPPSAPAISSSSIVRISAPPTAPVIAYPPNFSVPPPTFAPMLQTTIESQASPLLSAPPPPPQLPPATTVRRDSMSSLKSPPMTPGSCSSWKPSTPSTSTAPTSRCIVQSKEAPSVLSTPKTPLSSKISSKVEKLPTRHDSMSALKSPVQNQHQTSLSGRSLSVSDAKKPAASVPHKDPSTELLAGLFHNKPPTTDFRKLPKIEKKQCTISGNNEKDKKSEHKKEKEHRLRRKEDGTFETKEERSKRKEADRIKKDRTRHKDYKKERKRAFNKQIASVTDEGGALGGYSMYDRVKRRSSAVNRDEGAKKTALQKLREKTNEKKGQKRKRVQLDWSDEDEDSRKRDSEDPETSDPEAENSKKEESMESSDNDTEKKKHGWSSNDSDESEENKKLKKTGKKHMKQRKAVSEQLRIYIFNMYDLLFYLQNKNINMDDVFGANSSDEEKIHEEKKRKKSKKESSDENDVPKKKGKPEKLDFEAIFGSDKPDKHKKKEKSEREEKERREKKDAKKRSPEDDGGKPAKRPKKEPESDRSSCSEGEFMKVDKVDTDCELERNKLSEDNVLKAEEQLNEINIVNTATTTTELPEDTTTISLDQSKEERPRLLTKAALKVFVPSQSSVPASTSIQHSIEVDSGDSDEGYDGVFPGTSQSVPLHVSSSSSCSDNDESDSDSDSRNSHPREVELVDAAAGYASVTSPEPDPHLQNAMKVDKIKSPESPIHEFTVDLKNQDQTRILPVTLIEELGVIFPETRASTQDISLEEPGETCQDSAGSDGDAEKDVRDILDLQETEDAVQSIFDDYEEEQEPQYPSHDFIRADTSETVKTTVADEAERAASAIEEIDNLTPRDMSEEQLESSVEEPDNGSDSKIENEKNDASSVVSMPKVIEEELVMPIPVEIALAPFCEQTVEQTIPSSISVSIPESNLVPALTVPDQHSPLPKTSVSFETSTSTPEPMIQPPSSVIQSKVHISSPQPRVSPSGTNSYSNTAGLAQLPPASVGGLTQGLPIITQASQMQQQQQQYYNLLQQHQQQQQKVTAEAQLRAVEAQSRVSKPQTPVATLSPAPKATTPVCQQQAVLAQAVQMQHMQQILLAGMRQDPIGYYQQISQSCGQQMAAALLSQVMQYPSTSQTQQLIDFQRQQQQYKTHQDSSLAASSPQPQHQQLQERERILMKETQMRALREREQAAALQQHQQAIYAQMRQAFHLNQQQQQGASQGSPAVSQTSSASSATAPVMERKSAAVPPQPRASEDRPVVQIVAPQAASSSPAIAPVVQPLPRADPEMTKRIPVSCESSIPMNPSPGNSLDDMERCLNRILNEEIYNIFEDDLKPEIMEASPSMGTDENSKDMSGSMSPIERKMSIDEILDIISTRSIRDENIIVSVGSAFRKVSSRSLLVEPSRANGISSPQVFTGRNEYLNWTTSVSPPDSSPKSEADLSPLSQEIVIQLRDLALAHRVEDSSSIDQELVLTRDEQLKRFPVVWQGALSMKHWETAVQMHLVTGSTEMLIKCLGDSNIEAKNAVTIKIEQRMRLDNTQVQSVVNKMTDMTQFACMICLPCGLSRDEILSNSATFQTAFIDYFTQKGAAGIANIPAKSSTAGCLVHVFPPGDFPSSYLSYYSPQLFESITSRQASYLFVVLTPEERAA</sequence>
<feature type="compositionally biased region" description="Basic and acidic residues" evidence="7">
    <location>
        <begin position="1156"/>
        <end position="1176"/>
    </location>
</feature>